<reference evidence="3" key="1">
    <citation type="journal article" date="2020" name="Stud. Mycol.">
        <title>101 Dothideomycetes genomes: a test case for predicting lifestyles and emergence of pathogens.</title>
        <authorList>
            <person name="Haridas S."/>
            <person name="Albert R."/>
            <person name="Binder M."/>
            <person name="Bloem J."/>
            <person name="Labutti K."/>
            <person name="Salamov A."/>
            <person name="Andreopoulos B."/>
            <person name="Baker S."/>
            <person name="Barry K."/>
            <person name="Bills G."/>
            <person name="Bluhm B."/>
            <person name="Cannon C."/>
            <person name="Castanera R."/>
            <person name="Culley D."/>
            <person name="Daum C."/>
            <person name="Ezra D."/>
            <person name="Gonzalez J."/>
            <person name="Henrissat B."/>
            <person name="Kuo A."/>
            <person name="Liang C."/>
            <person name="Lipzen A."/>
            <person name="Lutzoni F."/>
            <person name="Magnuson J."/>
            <person name="Mondo S."/>
            <person name="Nolan M."/>
            <person name="Ohm R."/>
            <person name="Pangilinan J."/>
            <person name="Park H.-J."/>
            <person name="Ramirez L."/>
            <person name="Alfaro M."/>
            <person name="Sun H."/>
            <person name="Tritt A."/>
            <person name="Yoshinaga Y."/>
            <person name="Zwiers L.-H."/>
            <person name="Turgeon B."/>
            <person name="Goodwin S."/>
            <person name="Spatafora J."/>
            <person name="Crous P."/>
            <person name="Grigoriev I."/>
        </authorList>
    </citation>
    <scope>NUCLEOTIDE SEQUENCE</scope>
    <source>
        <strain evidence="3">CBS 122367</strain>
    </source>
</reference>
<dbReference type="Proteomes" id="UP000799291">
    <property type="component" value="Unassembled WGS sequence"/>
</dbReference>
<dbReference type="EMBL" id="MU005594">
    <property type="protein sequence ID" value="KAF2680825.1"/>
    <property type="molecule type" value="Genomic_DNA"/>
</dbReference>
<sequence length="296" mass="34046">MASDNVDEFSNTIWPEVDYRPTPYPARSASADFQIPDIEPLPQAFEQAYFSLQRKVIDDEFRGLTSSLRKRRRALEDDEPPTVPHKVVVTEQLRVRDNPVARWVRKAVCARLRRKLVYVCTELVRASDENEAEWKQFLRRAAVKRRRWELQQQQQQQQQQEGLAAPVPVPVISVSGLEGEHSSSPPEEEEVVGQPNSFSVPDDEYLSYEKEEGRSEGDLAFAEDHVYPEYPNLDSYRELYPGDSRQGAFRCEHCLETFRVTRELRLHVVDEHLLMTGGAGPAGTLEDSEEEEEEEA</sequence>
<evidence type="ECO:0000256" key="1">
    <source>
        <dbReference type="SAM" id="MobiDB-lite"/>
    </source>
</evidence>
<feature type="compositionally biased region" description="Acidic residues" evidence="1">
    <location>
        <begin position="286"/>
        <end position="296"/>
    </location>
</feature>
<evidence type="ECO:0000313" key="3">
    <source>
        <dbReference type="EMBL" id="KAF2680825.1"/>
    </source>
</evidence>
<protein>
    <recommendedName>
        <fullName evidence="2">C2H2-type domain-containing protein</fullName>
    </recommendedName>
</protein>
<organism evidence="3 4">
    <name type="scientific">Lentithecium fluviatile CBS 122367</name>
    <dbReference type="NCBI Taxonomy" id="1168545"/>
    <lineage>
        <taxon>Eukaryota</taxon>
        <taxon>Fungi</taxon>
        <taxon>Dikarya</taxon>
        <taxon>Ascomycota</taxon>
        <taxon>Pezizomycotina</taxon>
        <taxon>Dothideomycetes</taxon>
        <taxon>Pleosporomycetidae</taxon>
        <taxon>Pleosporales</taxon>
        <taxon>Massarineae</taxon>
        <taxon>Lentitheciaceae</taxon>
        <taxon>Lentithecium</taxon>
    </lineage>
</organism>
<evidence type="ECO:0000259" key="2">
    <source>
        <dbReference type="PROSITE" id="PS00028"/>
    </source>
</evidence>
<gene>
    <name evidence="3" type="ORF">K458DRAFT_434093</name>
</gene>
<evidence type="ECO:0000313" key="4">
    <source>
        <dbReference type="Proteomes" id="UP000799291"/>
    </source>
</evidence>
<keyword evidence="4" id="KW-1185">Reference proteome</keyword>
<dbReference type="PROSITE" id="PS00028">
    <property type="entry name" value="ZINC_FINGER_C2H2_1"/>
    <property type="match status" value="1"/>
</dbReference>
<accession>A0A6G1IRP2</accession>
<feature type="region of interest" description="Disordered" evidence="1">
    <location>
        <begin position="277"/>
        <end position="296"/>
    </location>
</feature>
<name>A0A6G1IRP2_9PLEO</name>
<proteinExistence type="predicted"/>
<dbReference type="InterPro" id="IPR013087">
    <property type="entry name" value="Znf_C2H2_type"/>
</dbReference>
<dbReference type="AlphaFoldDB" id="A0A6G1IRP2"/>
<feature type="region of interest" description="Disordered" evidence="1">
    <location>
        <begin position="175"/>
        <end position="202"/>
    </location>
</feature>
<feature type="domain" description="C2H2-type" evidence="2">
    <location>
        <begin position="251"/>
        <end position="272"/>
    </location>
</feature>